<dbReference type="GO" id="GO:0003723">
    <property type="term" value="F:RNA binding"/>
    <property type="evidence" value="ECO:0007669"/>
    <property type="project" value="InterPro"/>
</dbReference>
<dbReference type="Proteomes" id="UP000298246">
    <property type="component" value="Unassembled WGS sequence"/>
</dbReference>
<dbReference type="InterPro" id="IPR005561">
    <property type="entry name" value="ANTAR"/>
</dbReference>
<accession>A0A4Y8PRN0</accession>
<dbReference type="Gene3D" id="1.10.10.10">
    <property type="entry name" value="Winged helix-like DNA-binding domain superfamily/Winged helix DNA-binding domain"/>
    <property type="match status" value="1"/>
</dbReference>
<dbReference type="Pfam" id="PF03861">
    <property type="entry name" value="ANTAR"/>
    <property type="match status" value="1"/>
</dbReference>
<comment type="caution">
    <text evidence="2">The sequence shown here is derived from an EMBL/GenBank/DDBJ whole genome shotgun (WGS) entry which is preliminary data.</text>
</comment>
<feature type="domain" description="ANTAR" evidence="1">
    <location>
        <begin position="139"/>
        <end position="200"/>
    </location>
</feature>
<evidence type="ECO:0000313" key="3">
    <source>
        <dbReference type="Proteomes" id="UP000298246"/>
    </source>
</evidence>
<dbReference type="SUPFAM" id="SSF52172">
    <property type="entry name" value="CheY-like"/>
    <property type="match status" value="1"/>
</dbReference>
<evidence type="ECO:0000313" key="2">
    <source>
        <dbReference type="EMBL" id="TFE83489.1"/>
    </source>
</evidence>
<dbReference type="OrthoDB" id="9795002at2"/>
<keyword evidence="3" id="KW-1185">Reference proteome</keyword>
<sequence>MLQSFILIDELATSRAAASSASSPSRSDSAIISSESIPVAMLRDLGFRVHVAALPKELGLHIGKADAALLSVAPEQVEPWRARVLAQRSLPIFWWCDPLTFPSNECRMNTGIDGMIGPAMSAREVHCALLLGVNHYFQRTEWQQEREQLLSRLEERKWIDQAKRILSEIKRISEAEAYEFLRKQAMNERKRMVDVATSIVKVYQLLQDENQGGRKR</sequence>
<evidence type="ECO:0000259" key="1">
    <source>
        <dbReference type="PROSITE" id="PS50921"/>
    </source>
</evidence>
<proteinExistence type="predicted"/>
<dbReference type="InterPro" id="IPR011006">
    <property type="entry name" value="CheY-like_superfamily"/>
</dbReference>
<dbReference type="AlphaFoldDB" id="A0A4Y8PRN0"/>
<dbReference type="PROSITE" id="PS50921">
    <property type="entry name" value="ANTAR"/>
    <property type="match status" value="1"/>
</dbReference>
<dbReference type="EMBL" id="MYFO01000048">
    <property type="protein sequence ID" value="TFE83489.1"/>
    <property type="molecule type" value="Genomic_DNA"/>
</dbReference>
<dbReference type="SMART" id="SM01012">
    <property type="entry name" value="ANTAR"/>
    <property type="match status" value="1"/>
</dbReference>
<reference evidence="2 3" key="1">
    <citation type="submission" date="2017-03" db="EMBL/GenBank/DDBJ databases">
        <title>Isolation of Levoglucosan Utilizing Bacteria.</title>
        <authorList>
            <person name="Arya A.S."/>
        </authorList>
    </citation>
    <scope>NUCLEOTIDE SEQUENCE [LARGE SCALE GENOMIC DNA]</scope>
    <source>
        <strain evidence="2 3">MEC069</strain>
    </source>
</reference>
<gene>
    <name evidence="2" type="ORF">B5M42_22825</name>
</gene>
<dbReference type="InterPro" id="IPR036388">
    <property type="entry name" value="WH-like_DNA-bd_sf"/>
</dbReference>
<name>A0A4Y8PRN0_9BACL</name>
<organism evidence="2 3">
    <name type="scientific">Paenibacillus athensensis</name>
    <dbReference type="NCBI Taxonomy" id="1967502"/>
    <lineage>
        <taxon>Bacteria</taxon>
        <taxon>Bacillati</taxon>
        <taxon>Bacillota</taxon>
        <taxon>Bacilli</taxon>
        <taxon>Bacillales</taxon>
        <taxon>Paenibacillaceae</taxon>
        <taxon>Paenibacillus</taxon>
    </lineage>
</organism>
<protein>
    <recommendedName>
        <fullName evidence="1">ANTAR domain-containing protein</fullName>
    </recommendedName>
</protein>